<dbReference type="SUPFAM" id="SSF48452">
    <property type="entry name" value="TPR-like"/>
    <property type="match status" value="2"/>
</dbReference>
<reference evidence="1" key="1">
    <citation type="submission" date="2018-05" db="EMBL/GenBank/DDBJ databases">
        <authorList>
            <person name="Lanie J.A."/>
            <person name="Ng W.-L."/>
            <person name="Kazmierczak K.M."/>
            <person name="Andrzejewski T.M."/>
            <person name="Davidsen T.M."/>
            <person name="Wayne K.J."/>
            <person name="Tettelin H."/>
            <person name="Glass J.I."/>
            <person name="Rusch D."/>
            <person name="Podicherti R."/>
            <person name="Tsui H.-C.T."/>
            <person name="Winkler M.E."/>
        </authorList>
    </citation>
    <scope>NUCLEOTIDE SEQUENCE</scope>
</reference>
<dbReference type="AlphaFoldDB" id="A0A381QAB3"/>
<dbReference type="PANTHER" id="PTHR45588">
    <property type="entry name" value="TPR DOMAIN-CONTAINING PROTEIN"/>
    <property type="match status" value="1"/>
</dbReference>
<sequence length="540" mass="59587">MDRRIVGSPLFAALLLASLALGAASQENTSPEMPASFNEPMPYYTIGLGPFSRTITTDSTEAQAFFDQGIQLVYSFTLMDAARSFREAQLRDPNCAMCYFGEAWAWGPYMNGPMGRGALPRAQAAIEKALELAPDHANRVERELIDAMAVRYVGRTDRAPQLAIDTAYAEAMGRVYEAHPADLDVGFFYAESLMLLEPRRGNWDIERPEIQRIHGILEEVLAKDIRHPGSCHLYIHATESTTQPNKAEACADLLGEAIPGASHINHMPSHTYNQVGRWGDGVRANQRAWHSDQAAAYGEGFAIYTSHNLHMLLFAASNDGQGAVAIQAGADYTNATGGAQYYEVLTRVRFGRFDDILAMESDGTQNPIFKGFWDFGQGYAHLRAGHVDVARGFLEEIEEGRGSAREGAQFRGHSASDLLGIVWGILDGEIAREEGRTDEAIAAFERAVEIEDGLRYDEPEPLNFSVRDWLGAILLEAARPAEAEAVYRAGVDDHPFNGWSLFGLEQALRAQGKVGEAEEIAKIFETSWARSDVWIRSSRF</sequence>
<dbReference type="Gene3D" id="1.25.40.10">
    <property type="entry name" value="Tetratricopeptide repeat domain"/>
    <property type="match status" value="2"/>
</dbReference>
<gene>
    <name evidence="1" type="ORF">METZ01_LOCUS29119</name>
</gene>
<evidence type="ECO:0000313" key="1">
    <source>
        <dbReference type="EMBL" id="SUZ76265.1"/>
    </source>
</evidence>
<proteinExistence type="predicted"/>
<protein>
    <recommendedName>
        <fullName evidence="2">Tetratricopeptide repeat protein</fullName>
    </recommendedName>
</protein>
<evidence type="ECO:0008006" key="2">
    <source>
        <dbReference type="Google" id="ProtNLM"/>
    </source>
</evidence>
<organism evidence="1">
    <name type="scientific">marine metagenome</name>
    <dbReference type="NCBI Taxonomy" id="408172"/>
    <lineage>
        <taxon>unclassified sequences</taxon>
        <taxon>metagenomes</taxon>
        <taxon>ecological metagenomes</taxon>
    </lineage>
</organism>
<accession>A0A381QAB3</accession>
<dbReference type="InterPro" id="IPR011990">
    <property type="entry name" value="TPR-like_helical_dom_sf"/>
</dbReference>
<dbReference type="PANTHER" id="PTHR45588:SF1">
    <property type="entry name" value="WW DOMAIN-CONTAINING PROTEIN"/>
    <property type="match status" value="1"/>
</dbReference>
<dbReference type="Pfam" id="PF13181">
    <property type="entry name" value="TPR_8"/>
    <property type="match status" value="1"/>
</dbReference>
<dbReference type="InterPro" id="IPR019734">
    <property type="entry name" value="TPR_rpt"/>
</dbReference>
<dbReference type="EMBL" id="UINC01001272">
    <property type="protein sequence ID" value="SUZ76265.1"/>
    <property type="molecule type" value="Genomic_DNA"/>
</dbReference>
<name>A0A381QAB3_9ZZZZ</name>